<dbReference type="EC" id="4.2.1.84" evidence="5"/>
<keyword evidence="9" id="KW-1185">Reference proteome</keyword>
<evidence type="ECO:0000256" key="4">
    <source>
        <dbReference type="ARBA" id="ARBA00044877"/>
    </source>
</evidence>
<comment type="similarity">
    <text evidence="2 5">Belongs to the nitrile hydratase subunit beta family.</text>
</comment>
<dbReference type="Gene3D" id="2.30.30.50">
    <property type="match status" value="1"/>
</dbReference>
<evidence type="ECO:0000313" key="8">
    <source>
        <dbReference type="EMBL" id="GGC86527.1"/>
    </source>
</evidence>
<dbReference type="AlphaFoldDB" id="A0A916UTX4"/>
<feature type="domain" description="Nitrile hydratase beta subunit" evidence="6">
    <location>
        <begin position="122"/>
        <end position="218"/>
    </location>
</feature>
<dbReference type="InterPro" id="IPR008990">
    <property type="entry name" value="Elect_transpt_acc-like_dom_sf"/>
</dbReference>
<dbReference type="NCBIfam" id="TIGR03888">
    <property type="entry name" value="nitrile_beta"/>
    <property type="match status" value="1"/>
</dbReference>
<evidence type="ECO:0000259" key="6">
    <source>
        <dbReference type="Pfam" id="PF02211"/>
    </source>
</evidence>
<protein>
    <recommendedName>
        <fullName evidence="5">Nitrile hydratase subunit beta</fullName>
        <shortName evidence="5">NHase</shortName>
        <ecNumber evidence="5">4.2.1.84</ecNumber>
    </recommendedName>
</protein>
<evidence type="ECO:0000256" key="2">
    <source>
        <dbReference type="ARBA" id="ARBA00009098"/>
    </source>
</evidence>
<evidence type="ECO:0000313" key="9">
    <source>
        <dbReference type="Proteomes" id="UP000637002"/>
    </source>
</evidence>
<feature type="domain" description="Nitrile hydratase beta subunit-like N-terminal" evidence="7">
    <location>
        <begin position="1"/>
        <end position="103"/>
    </location>
</feature>
<reference evidence="8" key="1">
    <citation type="journal article" date="2014" name="Int. J. Syst. Evol. Microbiol.">
        <title>Complete genome sequence of Corynebacterium casei LMG S-19264T (=DSM 44701T), isolated from a smear-ripened cheese.</title>
        <authorList>
            <consortium name="US DOE Joint Genome Institute (JGI-PGF)"/>
            <person name="Walter F."/>
            <person name="Albersmeier A."/>
            <person name="Kalinowski J."/>
            <person name="Ruckert C."/>
        </authorList>
    </citation>
    <scope>NUCLEOTIDE SEQUENCE</scope>
    <source>
        <strain evidence="8">CGMCC 1.12919</strain>
    </source>
</reference>
<reference evidence="8" key="2">
    <citation type="submission" date="2020-09" db="EMBL/GenBank/DDBJ databases">
        <authorList>
            <person name="Sun Q."/>
            <person name="Zhou Y."/>
        </authorList>
    </citation>
    <scope>NUCLEOTIDE SEQUENCE</scope>
    <source>
        <strain evidence="8">CGMCC 1.12919</strain>
    </source>
</reference>
<dbReference type="PIRSF" id="PIRSF001427">
    <property type="entry name" value="NHase_beta"/>
    <property type="match status" value="1"/>
</dbReference>
<comment type="catalytic activity">
    <reaction evidence="4 5">
        <text>an aliphatic primary amide = an aliphatic nitrile + H2O</text>
        <dbReference type="Rhea" id="RHEA:12673"/>
        <dbReference type="ChEBI" id="CHEBI:15377"/>
        <dbReference type="ChEBI" id="CHEBI:65285"/>
        <dbReference type="ChEBI" id="CHEBI:80291"/>
        <dbReference type="EC" id="4.2.1.84"/>
    </reaction>
</comment>
<dbReference type="Pfam" id="PF21006">
    <property type="entry name" value="NHase_beta_N"/>
    <property type="match status" value="1"/>
</dbReference>
<keyword evidence="3 5" id="KW-0456">Lyase</keyword>
<sequence length="221" mass="24193">MNGAQDMGGMMGFGPVMPEDEAVRFHAPWERRALALTVAVGGGGVWNIDASRHMRESLHPADYLASSYYEIWTKGLERLLLAHGLVTAEELAQGRALEAPRPIPRVLSAEAALAAMAKGSSYDRPVATPARFAVGDRLRAREMNPRGHTRLPRYARGKLGTVEIVHGGYVLPDTHAHGQGENPQWLYCVRFSARELWGPEADPSLAVSIDAWESYLEPATP</sequence>
<accession>A0A916UTX4</accession>
<dbReference type="Pfam" id="PF02211">
    <property type="entry name" value="NHase_beta_C"/>
    <property type="match status" value="1"/>
</dbReference>
<evidence type="ECO:0000256" key="1">
    <source>
        <dbReference type="ARBA" id="ARBA00004042"/>
    </source>
</evidence>
<dbReference type="InterPro" id="IPR003168">
    <property type="entry name" value="Nitrile_hydratase_bsu"/>
</dbReference>
<proteinExistence type="inferred from homology"/>
<comment type="function">
    <text evidence="1 5">NHase catalyzes the hydration of various nitrile compounds to the corresponding amides.</text>
</comment>
<dbReference type="RefSeq" id="WP_188611962.1">
    <property type="nucleotide sequence ID" value="NZ_BMGG01000010.1"/>
</dbReference>
<evidence type="ECO:0000259" key="7">
    <source>
        <dbReference type="Pfam" id="PF21006"/>
    </source>
</evidence>
<dbReference type="EMBL" id="BMGG01000010">
    <property type="protein sequence ID" value="GGC86527.1"/>
    <property type="molecule type" value="Genomic_DNA"/>
</dbReference>
<gene>
    <name evidence="8" type="ORF">GCM10010994_50540</name>
</gene>
<dbReference type="Gene3D" id="1.10.472.20">
    <property type="entry name" value="Nitrile hydratase, beta subunit"/>
    <property type="match status" value="1"/>
</dbReference>
<dbReference type="GO" id="GO:0046914">
    <property type="term" value="F:transition metal ion binding"/>
    <property type="evidence" value="ECO:0007669"/>
    <property type="project" value="InterPro"/>
</dbReference>
<dbReference type="GO" id="GO:0018822">
    <property type="term" value="F:nitrile hydratase activity"/>
    <property type="evidence" value="ECO:0007669"/>
    <property type="project" value="UniProtKB-EC"/>
</dbReference>
<dbReference type="InterPro" id="IPR024690">
    <property type="entry name" value="CN_hydtase_beta_dom_C"/>
</dbReference>
<evidence type="ECO:0000256" key="5">
    <source>
        <dbReference type="PIRNR" id="PIRNR001427"/>
    </source>
</evidence>
<name>A0A916UTX4_9HYPH</name>
<dbReference type="Proteomes" id="UP000637002">
    <property type="component" value="Unassembled WGS sequence"/>
</dbReference>
<dbReference type="SUPFAM" id="SSF50090">
    <property type="entry name" value="Electron transport accessory proteins"/>
    <property type="match status" value="1"/>
</dbReference>
<dbReference type="InterPro" id="IPR042262">
    <property type="entry name" value="CN_hydtase_beta_C"/>
</dbReference>
<dbReference type="InterPro" id="IPR049054">
    <property type="entry name" value="CN_hydtase_beta-like_N"/>
</dbReference>
<organism evidence="8 9">
    <name type="scientific">Chelatococcus reniformis</name>
    <dbReference type="NCBI Taxonomy" id="1494448"/>
    <lineage>
        <taxon>Bacteria</taxon>
        <taxon>Pseudomonadati</taxon>
        <taxon>Pseudomonadota</taxon>
        <taxon>Alphaproteobacteria</taxon>
        <taxon>Hyphomicrobiales</taxon>
        <taxon>Chelatococcaceae</taxon>
        <taxon>Chelatococcus</taxon>
    </lineage>
</organism>
<evidence type="ECO:0000256" key="3">
    <source>
        <dbReference type="ARBA" id="ARBA00023239"/>
    </source>
</evidence>
<comment type="caution">
    <text evidence="8">The sequence shown here is derived from an EMBL/GenBank/DDBJ whole genome shotgun (WGS) entry which is preliminary data.</text>
</comment>